<organism evidence="2">
    <name type="scientific">Tanacetum cinerariifolium</name>
    <name type="common">Dalmatian daisy</name>
    <name type="synonym">Chrysanthemum cinerariifolium</name>
    <dbReference type="NCBI Taxonomy" id="118510"/>
    <lineage>
        <taxon>Eukaryota</taxon>
        <taxon>Viridiplantae</taxon>
        <taxon>Streptophyta</taxon>
        <taxon>Embryophyta</taxon>
        <taxon>Tracheophyta</taxon>
        <taxon>Spermatophyta</taxon>
        <taxon>Magnoliopsida</taxon>
        <taxon>eudicotyledons</taxon>
        <taxon>Gunneridae</taxon>
        <taxon>Pentapetalae</taxon>
        <taxon>asterids</taxon>
        <taxon>campanulids</taxon>
        <taxon>Asterales</taxon>
        <taxon>Asteraceae</taxon>
        <taxon>Asteroideae</taxon>
        <taxon>Anthemideae</taxon>
        <taxon>Anthemidinae</taxon>
        <taxon>Tanacetum</taxon>
    </lineage>
</organism>
<dbReference type="PANTHER" id="PTHR37984:SF5">
    <property type="entry name" value="PROTEIN NYNRIN-LIKE"/>
    <property type="match status" value="1"/>
</dbReference>
<evidence type="ECO:0000259" key="1">
    <source>
        <dbReference type="PROSITE" id="PS50994"/>
    </source>
</evidence>
<keyword evidence="2" id="KW-0548">Nucleotidyltransferase</keyword>
<dbReference type="Gene3D" id="3.30.420.10">
    <property type="entry name" value="Ribonuclease H-like superfamily/Ribonuclease H"/>
    <property type="match status" value="1"/>
</dbReference>
<dbReference type="InterPro" id="IPR050951">
    <property type="entry name" value="Retrovirus_Pol_polyprotein"/>
</dbReference>
<name>A0A699QLY3_TANCI</name>
<protein>
    <submittedName>
        <fullName evidence="2">Reverse transcriptase domain-containing protein</fullName>
    </submittedName>
</protein>
<accession>A0A699QLY3</accession>
<keyword evidence="2" id="KW-0808">Transferase</keyword>
<dbReference type="SUPFAM" id="SSF53098">
    <property type="entry name" value="Ribonuclease H-like"/>
    <property type="match status" value="1"/>
</dbReference>
<dbReference type="InterPro" id="IPR012337">
    <property type="entry name" value="RNaseH-like_sf"/>
</dbReference>
<dbReference type="AlphaFoldDB" id="A0A699QLY3"/>
<dbReference type="InterPro" id="IPR001584">
    <property type="entry name" value="Integrase_cat-core"/>
</dbReference>
<dbReference type="PROSITE" id="PS50994">
    <property type="entry name" value="INTEGRASE"/>
    <property type="match status" value="1"/>
</dbReference>
<dbReference type="PANTHER" id="PTHR37984">
    <property type="entry name" value="PROTEIN CBG26694"/>
    <property type="match status" value="1"/>
</dbReference>
<dbReference type="GO" id="GO:0003964">
    <property type="term" value="F:RNA-directed DNA polymerase activity"/>
    <property type="evidence" value="ECO:0007669"/>
    <property type="project" value="UniProtKB-KW"/>
</dbReference>
<reference evidence="2" key="1">
    <citation type="journal article" date="2019" name="Sci. Rep.">
        <title>Draft genome of Tanacetum cinerariifolium, the natural source of mosquito coil.</title>
        <authorList>
            <person name="Yamashiro T."/>
            <person name="Shiraishi A."/>
            <person name="Satake H."/>
            <person name="Nakayama K."/>
        </authorList>
    </citation>
    <scope>NUCLEOTIDE SEQUENCE</scope>
</reference>
<feature type="non-terminal residue" evidence="2">
    <location>
        <position position="1"/>
    </location>
</feature>
<keyword evidence="2" id="KW-0695">RNA-directed DNA polymerase</keyword>
<gene>
    <name evidence="2" type="ORF">Tci_847501</name>
</gene>
<feature type="domain" description="Integrase catalytic" evidence="1">
    <location>
        <begin position="1"/>
        <end position="104"/>
    </location>
</feature>
<dbReference type="GO" id="GO:0003676">
    <property type="term" value="F:nucleic acid binding"/>
    <property type="evidence" value="ECO:0007669"/>
    <property type="project" value="InterPro"/>
</dbReference>
<dbReference type="EMBL" id="BKCJ011052249">
    <property type="protein sequence ID" value="GFC75531.1"/>
    <property type="molecule type" value="Genomic_DNA"/>
</dbReference>
<dbReference type="InterPro" id="IPR036397">
    <property type="entry name" value="RNaseH_sf"/>
</dbReference>
<sequence length="203" mass="23408">GTPKAIISDRGTYFCNDQFSRVMAKYGVTHSLSTAYHPQTSGQIEVTNRELKRILKRKVGENRASWSDKLENTLWAFRTAFKTSVGCDHRKLQLNELNELRDQAYANSLIYKERTKKLHDDKIKNRIFNVGDQVLLFNPRLKIFSGKLKSRWSGPFTISEIYPYGTAKLIHPDGCNFKVNCHRLKHYHGGDPPPLEIPFPKDN</sequence>
<proteinExistence type="predicted"/>
<evidence type="ECO:0000313" key="2">
    <source>
        <dbReference type="EMBL" id="GFC75531.1"/>
    </source>
</evidence>
<comment type="caution">
    <text evidence="2">The sequence shown here is derived from an EMBL/GenBank/DDBJ whole genome shotgun (WGS) entry which is preliminary data.</text>
</comment>
<dbReference type="GO" id="GO:0015074">
    <property type="term" value="P:DNA integration"/>
    <property type="evidence" value="ECO:0007669"/>
    <property type="project" value="InterPro"/>
</dbReference>